<accession>A0ABR0SPZ3</accession>
<dbReference type="PANTHER" id="PTHR13710:SF154">
    <property type="entry name" value="RECQ HELICASE, PUTATIVE (AFU_ORTHOLOGUE AFUA_6G14720)-RELATED"/>
    <property type="match status" value="1"/>
</dbReference>
<protein>
    <recommendedName>
        <fullName evidence="5">DNA 3'-5' helicase</fullName>
        <ecNumber evidence="5">5.6.2.4</ecNumber>
    </recommendedName>
</protein>
<dbReference type="SMART" id="SM00490">
    <property type="entry name" value="HELICc"/>
    <property type="match status" value="1"/>
</dbReference>
<dbReference type="SUPFAM" id="SSF52540">
    <property type="entry name" value="P-loop containing nucleoside triphosphate hydrolases"/>
    <property type="match status" value="1"/>
</dbReference>
<evidence type="ECO:0000259" key="7">
    <source>
        <dbReference type="PROSITE" id="PS51194"/>
    </source>
</evidence>
<dbReference type="InterPro" id="IPR027417">
    <property type="entry name" value="P-loop_NTPase"/>
</dbReference>
<evidence type="ECO:0000313" key="9">
    <source>
        <dbReference type="EMBL" id="KAK5994240.1"/>
    </source>
</evidence>
<evidence type="ECO:0000256" key="4">
    <source>
        <dbReference type="ARBA" id="ARBA00034617"/>
    </source>
</evidence>
<comment type="similarity">
    <text evidence="1">Belongs to the helicase family. RecQ subfamily.</text>
</comment>
<evidence type="ECO:0000256" key="5">
    <source>
        <dbReference type="ARBA" id="ARBA00034808"/>
    </source>
</evidence>
<evidence type="ECO:0000256" key="1">
    <source>
        <dbReference type="ARBA" id="ARBA00005446"/>
    </source>
</evidence>
<evidence type="ECO:0000256" key="2">
    <source>
        <dbReference type="ARBA" id="ARBA00022741"/>
    </source>
</evidence>
<feature type="domain" description="Helicase C-terminal" evidence="7">
    <location>
        <begin position="364"/>
        <end position="482"/>
    </location>
</feature>
<dbReference type="Proteomes" id="UP001338125">
    <property type="component" value="Unassembled WGS sequence"/>
</dbReference>
<dbReference type="InterPro" id="IPR011545">
    <property type="entry name" value="DEAD/DEAH_box_helicase_dom"/>
</dbReference>
<proteinExistence type="inferred from homology"/>
<dbReference type="EMBL" id="JAVFKD010000011">
    <property type="protein sequence ID" value="KAK5994240.1"/>
    <property type="molecule type" value="Genomic_DNA"/>
</dbReference>
<dbReference type="PANTHER" id="PTHR13710">
    <property type="entry name" value="DNA HELICASE RECQ FAMILY MEMBER"/>
    <property type="match status" value="1"/>
</dbReference>
<sequence>MDIGPGETHHAAGERAIVREEVEHQRMASHCDCDRQPVFEPVMGAKGRGGEDEEDGDEIGDNPWDLQAGHGTHVAGMIYARLLEQGDSGTQKERDKFQMVSRLWHRFLGFGEGDWGGPGGGATGKRRRDVFDGPREEARFRRFARLQRVDVRGQLRMMMGEGSEFRGQQEKVIRAIIQGESPIIQITGTGGGKSLSFMLPAFCSPDGTTIVIVPLVSLRGDLHERCDKSKIEAHIWQSQQSNRAASIVFVTPESAVTKGFRDFVNRLQARQALDRVVVDECHILLDGGDKFRPQLRQLGETLRDWGVQKVFLTATLAPGDEEEFFKVAVLSATRVKMFRSRTTRQNIEYRVEIIKAGWDEQEKEEDKRVCRIVREWLNRHEGGRAIVYGGSVERVKGLASALGCEAYYNKIDTTEGKQRRLRAWIRGGTLMVATNALGMGVDIPDIRLVVHAGMPRKLRDYVQESGRGGGTGRRARQWWFAG</sequence>
<dbReference type="EMBL" id="JAVFKD010000010">
    <property type="protein sequence ID" value="KAK5994254.1"/>
    <property type="molecule type" value="Genomic_DNA"/>
</dbReference>
<evidence type="ECO:0000259" key="6">
    <source>
        <dbReference type="PROSITE" id="PS51192"/>
    </source>
</evidence>
<evidence type="ECO:0000313" key="8">
    <source>
        <dbReference type="EMBL" id="KAK5989587.1"/>
    </source>
</evidence>
<dbReference type="InterPro" id="IPR001650">
    <property type="entry name" value="Helicase_C-like"/>
</dbReference>
<organism evidence="10 12">
    <name type="scientific">Cladobotryum mycophilum</name>
    <dbReference type="NCBI Taxonomy" id="491253"/>
    <lineage>
        <taxon>Eukaryota</taxon>
        <taxon>Fungi</taxon>
        <taxon>Dikarya</taxon>
        <taxon>Ascomycota</taxon>
        <taxon>Pezizomycotina</taxon>
        <taxon>Sordariomycetes</taxon>
        <taxon>Hypocreomycetidae</taxon>
        <taxon>Hypocreales</taxon>
        <taxon>Hypocreaceae</taxon>
        <taxon>Cladobotryum</taxon>
    </lineage>
</organism>
<dbReference type="SMART" id="SM00487">
    <property type="entry name" value="DEXDc"/>
    <property type="match status" value="1"/>
</dbReference>
<evidence type="ECO:0000313" key="12">
    <source>
        <dbReference type="Proteomes" id="UP001338125"/>
    </source>
</evidence>
<gene>
    <name evidence="11" type="ORF">PT974_00001</name>
    <name evidence="10" type="ORF">PT974_04726</name>
    <name evidence="9" type="ORF">PT974_05178</name>
    <name evidence="8" type="ORF">PT974_07841</name>
</gene>
<dbReference type="Gene3D" id="3.40.50.300">
    <property type="entry name" value="P-loop containing nucleotide triphosphate hydrolases"/>
    <property type="match status" value="2"/>
</dbReference>
<dbReference type="InterPro" id="IPR014001">
    <property type="entry name" value="Helicase_ATP-bd"/>
</dbReference>
<keyword evidence="12" id="KW-1185">Reference proteome</keyword>
<comment type="caution">
    <text evidence="10">The sequence shown here is derived from an EMBL/GenBank/DDBJ whole genome shotgun (WGS) entry which is preliminary data.</text>
</comment>
<keyword evidence="3" id="KW-0067">ATP-binding</keyword>
<feature type="domain" description="Helicase ATP-binding" evidence="6">
    <location>
        <begin position="174"/>
        <end position="334"/>
    </location>
</feature>
<dbReference type="PROSITE" id="PS51194">
    <property type="entry name" value="HELICASE_CTER"/>
    <property type="match status" value="1"/>
</dbReference>
<evidence type="ECO:0000313" key="10">
    <source>
        <dbReference type="EMBL" id="KAK5994254.1"/>
    </source>
</evidence>
<dbReference type="PROSITE" id="PS51192">
    <property type="entry name" value="HELICASE_ATP_BIND_1"/>
    <property type="match status" value="1"/>
</dbReference>
<evidence type="ECO:0000256" key="3">
    <source>
        <dbReference type="ARBA" id="ARBA00022840"/>
    </source>
</evidence>
<comment type="catalytic activity">
    <reaction evidence="4">
        <text>Couples ATP hydrolysis with the unwinding of duplex DNA by translocating in the 3'-5' direction.</text>
        <dbReference type="EC" id="5.6.2.4"/>
    </reaction>
</comment>
<dbReference type="Pfam" id="PF00270">
    <property type="entry name" value="DEAD"/>
    <property type="match status" value="1"/>
</dbReference>
<dbReference type="EMBL" id="JAVFKD010000014">
    <property type="protein sequence ID" value="KAK5989587.1"/>
    <property type="molecule type" value="Genomic_DNA"/>
</dbReference>
<dbReference type="EMBL" id="JAVFKD010000001">
    <property type="protein sequence ID" value="KAK5997646.1"/>
    <property type="molecule type" value="Genomic_DNA"/>
</dbReference>
<keyword evidence="2" id="KW-0547">Nucleotide-binding</keyword>
<dbReference type="EC" id="5.6.2.4" evidence="5"/>
<reference evidence="10 12" key="1">
    <citation type="submission" date="2024-01" db="EMBL/GenBank/DDBJ databases">
        <title>Complete genome of Cladobotryum mycophilum ATHUM6906.</title>
        <authorList>
            <person name="Christinaki A.C."/>
            <person name="Myridakis A.I."/>
            <person name="Kouvelis V.N."/>
        </authorList>
    </citation>
    <scope>NUCLEOTIDE SEQUENCE [LARGE SCALE GENOMIC DNA]</scope>
    <source>
        <strain evidence="10 12">ATHUM6906</strain>
    </source>
</reference>
<dbReference type="Pfam" id="PF00271">
    <property type="entry name" value="Helicase_C"/>
    <property type="match status" value="1"/>
</dbReference>
<evidence type="ECO:0000313" key="11">
    <source>
        <dbReference type="EMBL" id="KAK5997646.1"/>
    </source>
</evidence>
<name>A0ABR0SPZ3_9HYPO</name>